<dbReference type="Gene3D" id="3.40.50.720">
    <property type="entry name" value="NAD(P)-binding Rossmann-like Domain"/>
    <property type="match status" value="1"/>
</dbReference>
<dbReference type="AlphaFoldDB" id="A0A1F5H320"/>
<dbReference type="InterPro" id="IPR029903">
    <property type="entry name" value="RmlD-like-bd"/>
</dbReference>
<dbReference type="Pfam" id="PF04321">
    <property type="entry name" value="RmlD_sub_bind"/>
    <property type="match status" value="1"/>
</dbReference>
<protein>
    <recommendedName>
        <fullName evidence="2">dTDP-4-dehydrorhamnose reductase</fullName>
        <ecNumber evidence="2">1.1.1.133</ecNumber>
    </recommendedName>
</protein>
<sequence>MKLLVVGSKSMVGSRFCELATADFNLVKADLHDHVSVDITRVDSLTSSFKNQKFEWLVLFSAFTDVDGAEEQRNDKNGACWQINVEGVKNVVGACLKYQRKLIFISTDFVFDGTGGPYSENDPMGPDLDKISWYGITKKEAEKIITKALSKFIILRISYPYRGRFGKKDDIAKRVLRLYRGNRLYPMFTDQTITPTFIDDLSPALSLLLAENQTGIFHLASPTATTQYDFAKEVLGVFGEDPGRLRKGSQAEFLKTAQAVPRPKNTSLKVDKIKALGFEPTDWKRGIKIIYEQSKGRLI</sequence>
<dbReference type="EMBL" id="MFBT01000036">
    <property type="protein sequence ID" value="OGD98454.1"/>
    <property type="molecule type" value="Genomic_DNA"/>
</dbReference>
<name>A0A1F5H320_9BACT</name>
<dbReference type="Proteomes" id="UP000177039">
    <property type="component" value="Unassembled WGS sequence"/>
</dbReference>
<proteinExistence type="inferred from homology"/>
<feature type="domain" description="RmlD-like substrate binding" evidence="3">
    <location>
        <begin position="1"/>
        <end position="293"/>
    </location>
</feature>
<dbReference type="InterPro" id="IPR036291">
    <property type="entry name" value="NAD(P)-bd_dom_sf"/>
</dbReference>
<dbReference type="SUPFAM" id="SSF51735">
    <property type="entry name" value="NAD(P)-binding Rossmann-fold domains"/>
    <property type="match status" value="1"/>
</dbReference>
<dbReference type="GO" id="GO:0019305">
    <property type="term" value="P:dTDP-rhamnose biosynthetic process"/>
    <property type="evidence" value="ECO:0007669"/>
    <property type="project" value="UniProtKB-UniPathway"/>
</dbReference>
<keyword evidence="2" id="KW-0521">NADP</keyword>
<comment type="similarity">
    <text evidence="1 2">Belongs to the dTDP-4-dehydrorhamnose reductase family.</text>
</comment>
<evidence type="ECO:0000259" key="3">
    <source>
        <dbReference type="Pfam" id="PF04321"/>
    </source>
</evidence>
<comment type="caution">
    <text evidence="4">The sequence shown here is derived from an EMBL/GenBank/DDBJ whole genome shotgun (WGS) entry which is preliminary data.</text>
</comment>
<comment type="function">
    <text evidence="2">Catalyzes the reduction of dTDP-6-deoxy-L-lyxo-4-hexulose to yield dTDP-L-rhamnose.</text>
</comment>
<dbReference type="PANTHER" id="PTHR10491">
    <property type="entry name" value="DTDP-4-DEHYDRORHAMNOSE REDUCTASE"/>
    <property type="match status" value="1"/>
</dbReference>
<dbReference type="Gene3D" id="3.90.25.10">
    <property type="entry name" value="UDP-galactose 4-epimerase, domain 1"/>
    <property type="match status" value="1"/>
</dbReference>
<dbReference type="GO" id="GO:0008831">
    <property type="term" value="F:dTDP-4-dehydrorhamnose reductase activity"/>
    <property type="evidence" value="ECO:0007669"/>
    <property type="project" value="UniProtKB-EC"/>
</dbReference>
<dbReference type="UniPathway" id="UPA00124"/>
<evidence type="ECO:0000256" key="1">
    <source>
        <dbReference type="ARBA" id="ARBA00010944"/>
    </source>
</evidence>
<reference evidence="4 5" key="1">
    <citation type="journal article" date="2016" name="Nat. Commun.">
        <title>Thousands of microbial genomes shed light on interconnected biogeochemical processes in an aquifer system.</title>
        <authorList>
            <person name="Anantharaman K."/>
            <person name="Brown C.T."/>
            <person name="Hug L.A."/>
            <person name="Sharon I."/>
            <person name="Castelle C.J."/>
            <person name="Probst A.J."/>
            <person name="Thomas B.C."/>
            <person name="Singh A."/>
            <person name="Wilkins M.J."/>
            <person name="Karaoz U."/>
            <person name="Brodie E.L."/>
            <person name="Williams K.H."/>
            <person name="Hubbard S.S."/>
            <person name="Banfield J.F."/>
        </authorList>
    </citation>
    <scope>NUCLEOTIDE SEQUENCE [LARGE SCALE GENOMIC DNA]</scope>
</reference>
<dbReference type="EC" id="1.1.1.133" evidence="2"/>
<evidence type="ECO:0000313" key="4">
    <source>
        <dbReference type="EMBL" id="OGD98454.1"/>
    </source>
</evidence>
<keyword evidence="2" id="KW-0560">Oxidoreductase</keyword>
<comment type="pathway">
    <text evidence="2">Carbohydrate biosynthesis; dTDP-L-rhamnose biosynthesis.</text>
</comment>
<gene>
    <name evidence="4" type="ORF">A3B54_04275</name>
</gene>
<dbReference type="InterPro" id="IPR005913">
    <property type="entry name" value="dTDP_dehydrorham_reduct"/>
</dbReference>
<evidence type="ECO:0000256" key="2">
    <source>
        <dbReference type="RuleBase" id="RU364082"/>
    </source>
</evidence>
<organism evidence="4 5">
    <name type="scientific">Candidatus Curtissbacteria bacterium RIFCSPLOWO2_01_FULL_42_50</name>
    <dbReference type="NCBI Taxonomy" id="1797730"/>
    <lineage>
        <taxon>Bacteria</taxon>
        <taxon>Candidatus Curtissiibacteriota</taxon>
    </lineage>
</organism>
<dbReference type="PANTHER" id="PTHR10491:SF4">
    <property type="entry name" value="METHIONINE ADENOSYLTRANSFERASE 2 SUBUNIT BETA"/>
    <property type="match status" value="1"/>
</dbReference>
<evidence type="ECO:0000313" key="5">
    <source>
        <dbReference type="Proteomes" id="UP000177039"/>
    </source>
</evidence>
<accession>A0A1F5H320</accession>